<accession>A0ABR0MX87</accession>
<reference evidence="1 2" key="1">
    <citation type="submission" date="2023-03" db="EMBL/GenBank/DDBJ databases">
        <title>WGS of Gossypium arboreum.</title>
        <authorList>
            <person name="Yu D."/>
        </authorList>
    </citation>
    <scope>NUCLEOTIDE SEQUENCE [LARGE SCALE GENOMIC DNA]</scope>
    <source>
        <tissue evidence="1">Leaf</tissue>
    </source>
</reference>
<organism evidence="1 2">
    <name type="scientific">Gossypium arboreum</name>
    <name type="common">Tree cotton</name>
    <name type="synonym">Gossypium nanking</name>
    <dbReference type="NCBI Taxonomy" id="29729"/>
    <lineage>
        <taxon>Eukaryota</taxon>
        <taxon>Viridiplantae</taxon>
        <taxon>Streptophyta</taxon>
        <taxon>Embryophyta</taxon>
        <taxon>Tracheophyta</taxon>
        <taxon>Spermatophyta</taxon>
        <taxon>Magnoliopsida</taxon>
        <taxon>eudicotyledons</taxon>
        <taxon>Gunneridae</taxon>
        <taxon>Pentapetalae</taxon>
        <taxon>rosids</taxon>
        <taxon>malvids</taxon>
        <taxon>Malvales</taxon>
        <taxon>Malvaceae</taxon>
        <taxon>Malvoideae</taxon>
        <taxon>Gossypium</taxon>
    </lineage>
</organism>
<keyword evidence="2" id="KW-1185">Reference proteome</keyword>
<name>A0ABR0MX87_GOSAR</name>
<comment type="caution">
    <text evidence="1">The sequence shown here is derived from an EMBL/GenBank/DDBJ whole genome shotgun (WGS) entry which is preliminary data.</text>
</comment>
<evidence type="ECO:0000313" key="1">
    <source>
        <dbReference type="EMBL" id="KAK5782728.1"/>
    </source>
</evidence>
<protein>
    <submittedName>
        <fullName evidence="1">Uncharacterized protein</fullName>
    </submittedName>
</protein>
<dbReference type="Proteomes" id="UP001358586">
    <property type="component" value="Chromosome 11"/>
</dbReference>
<proteinExistence type="predicted"/>
<evidence type="ECO:0000313" key="2">
    <source>
        <dbReference type="Proteomes" id="UP001358586"/>
    </source>
</evidence>
<gene>
    <name evidence="1" type="ORF">PVK06_037233</name>
</gene>
<sequence length="81" mass="8990">MLANCVLAKPTDELCGLYEGYSINVLWYLAFTSTLKVPRIWSICLIRWSSAPLIPSPLGCCQWRGCDYGYHCASPSDRASG</sequence>
<dbReference type="EMBL" id="JARKNE010000011">
    <property type="protein sequence ID" value="KAK5782728.1"/>
    <property type="molecule type" value="Genomic_DNA"/>
</dbReference>